<evidence type="ECO:0000313" key="1">
    <source>
        <dbReference type="EMBL" id="GAI80634.1"/>
    </source>
</evidence>
<gene>
    <name evidence="1" type="ORF">S12H4_21093</name>
</gene>
<organism evidence="1">
    <name type="scientific">marine sediment metagenome</name>
    <dbReference type="NCBI Taxonomy" id="412755"/>
    <lineage>
        <taxon>unclassified sequences</taxon>
        <taxon>metagenomes</taxon>
        <taxon>ecological metagenomes</taxon>
    </lineage>
</organism>
<reference evidence="1" key="1">
    <citation type="journal article" date="2014" name="Front. Microbiol.">
        <title>High frequency of phylogenetically diverse reductive dehalogenase-homologous genes in deep subseafloor sedimentary metagenomes.</title>
        <authorList>
            <person name="Kawai M."/>
            <person name="Futagami T."/>
            <person name="Toyoda A."/>
            <person name="Takaki Y."/>
            <person name="Nishi S."/>
            <person name="Hori S."/>
            <person name="Arai W."/>
            <person name="Tsubouchi T."/>
            <person name="Morono Y."/>
            <person name="Uchiyama I."/>
            <person name="Ito T."/>
            <person name="Fujiyama A."/>
            <person name="Inagaki F."/>
            <person name="Takami H."/>
        </authorList>
    </citation>
    <scope>NUCLEOTIDE SEQUENCE</scope>
    <source>
        <strain evidence="1">Expedition CK06-06</strain>
    </source>
</reference>
<accession>X1TKS4</accession>
<name>X1TKS4_9ZZZZ</name>
<protein>
    <submittedName>
        <fullName evidence="1">Uncharacterized protein</fullName>
    </submittedName>
</protein>
<comment type="caution">
    <text evidence="1">The sequence shown here is derived from an EMBL/GenBank/DDBJ whole genome shotgun (WGS) entry which is preliminary data.</text>
</comment>
<proteinExistence type="predicted"/>
<dbReference type="EMBL" id="BARW01010801">
    <property type="protein sequence ID" value="GAI80634.1"/>
    <property type="molecule type" value="Genomic_DNA"/>
</dbReference>
<sequence>MNPRTPWAGAAAAAEPAYEMGVTQAIAKKKFGKGVKAAGDEKWTRGAVDKGTARWGPGVALAEPDYRSGFAPYRDAIERAVLPPRYARRDPRNLMRVKAVVDALVAAKEARLGR</sequence>
<dbReference type="AlphaFoldDB" id="X1TKS4"/>